<dbReference type="RefSeq" id="WP_089372594.1">
    <property type="nucleotide sequence ID" value="NZ_BMEP01000006.1"/>
</dbReference>
<accession>A0A239B5A1</accession>
<evidence type="ECO:0000259" key="1">
    <source>
        <dbReference type="Pfam" id="PF01713"/>
    </source>
</evidence>
<sequence>MSKNFEIGQSIQVLDDNLDGIIVAIDMPYITIETTDGFIIRFRESEIIPAISNTIKEKLIDVSYQKGLEKEPKVKPKTARVKPKERNLPPMEVDLHIEKLVKSYRHMTNHDILTLQVDTAERQLLFAISKRIPKIVFIHGVGEGVLKDELYYLFNRYDGIKFYSADYQKYGAGATEVYVYQNAQRK</sequence>
<feature type="domain" description="Smr" evidence="1">
    <location>
        <begin position="121"/>
        <end position="178"/>
    </location>
</feature>
<dbReference type="Proteomes" id="UP000198379">
    <property type="component" value="Unassembled WGS sequence"/>
</dbReference>
<proteinExistence type="predicted"/>
<evidence type="ECO:0000313" key="2">
    <source>
        <dbReference type="EMBL" id="SNS03050.1"/>
    </source>
</evidence>
<protein>
    <recommendedName>
        <fullName evidence="1">Smr domain-containing protein</fullName>
    </recommendedName>
</protein>
<name>A0A239B5A1_9FLAO</name>
<dbReference type="EMBL" id="FZNY01000005">
    <property type="protein sequence ID" value="SNS03050.1"/>
    <property type="molecule type" value="Genomic_DNA"/>
</dbReference>
<dbReference type="InterPro" id="IPR002625">
    <property type="entry name" value="Smr_dom"/>
</dbReference>
<dbReference type="InterPro" id="IPR036063">
    <property type="entry name" value="Smr_dom_sf"/>
</dbReference>
<dbReference type="Gene3D" id="3.30.1370.110">
    <property type="match status" value="1"/>
</dbReference>
<reference evidence="2 3" key="1">
    <citation type="submission" date="2017-06" db="EMBL/GenBank/DDBJ databases">
        <authorList>
            <person name="Kim H.J."/>
            <person name="Triplett B.A."/>
        </authorList>
    </citation>
    <scope>NUCLEOTIDE SEQUENCE [LARGE SCALE GENOMIC DNA]</scope>
    <source>
        <strain evidence="2 3">DSM 25597</strain>
    </source>
</reference>
<dbReference type="OrthoDB" id="1524810at2"/>
<evidence type="ECO:0000313" key="3">
    <source>
        <dbReference type="Proteomes" id="UP000198379"/>
    </source>
</evidence>
<organism evidence="2 3">
    <name type="scientific">Dokdonia pacifica</name>
    <dbReference type="NCBI Taxonomy" id="1627892"/>
    <lineage>
        <taxon>Bacteria</taxon>
        <taxon>Pseudomonadati</taxon>
        <taxon>Bacteroidota</taxon>
        <taxon>Flavobacteriia</taxon>
        <taxon>Flavobacteriales</taxon>
        <taxon>Flavobacteriaceae</taxon>
        <taxon>Dokdonia</taxon>
    </lineage>
</organism>
<dbReference type="Pfam" id="PF01713">
    <property type="entry name" value="Smr"/>
    <property type="match status" value="1"/>
</dbReference>
<dbReference type="AlphaFoldDB" id="A0A239B5A1"/>
<keyword evidence="3" id="KW-1185">Reference proteome</keyword>
<gene>
    <name evidence="2" type="ORF">SAMN06265376_105354</name>
</gene>